<dbReference type="EMBL" id="JBBJBU010000001">
    <property type="protein sequence ID" value="KAK7207407.1"/>
    <property type="molecule type" value="Genomic_DNA"/>
</dbReference>
<comment type="caution">
    <text evidence="1">The sequence shown here is derived from an EMBL/GenBank/DDBJ whole genome shotgun (WGS) entry which is preliminary data.</text>
</comment>
<name>A0ABR1FCC2_9ASCO</name>
<dbReference type="PANTHER" id="PTHR14094">
    <property type="entry name" value="SIGNAL RECOGNITION PARTICLE 72"/>
    <property type="match status" value="1"/>
</dbReference>
<dbReference type="InterPro" id="IPR026270">
    <property type="entry name" value="SRP72"/>
</dbReference>
<gene>
    <name evidence="1" type="ORF">BZA70DRAFT_271202</name>
</gene>
<proteinExistence type="predicted"/>
<dbReference type="Proteomes" id="UP001498771">
    <property type="component" value="Unassembled WGS sequence"/>
</dbReference>
<reference evidence="1 2" key="1">
    <citation type="submission" date="2024-03" db="EMBL/GenBank/DDBJ databases">
        <title>Genome-scale model development and genomic sequencing of the oleaginous clade Lipomyces.</title>
        <authorList>
            <consortium name="Lawrence Berkeley National Laboratory"/>
            <person name="Czajka J.J."/>
            <person name="Han Y."/>
            <person name="Kim J."/>
            <person name="Mondo S.J."/>
            <person name="Hofstad B.A."/>
            <person name="Robles A."/>
            <person name="Haridas S."/>
            <person name="Riley R."/>
            <person name="LaButti K."/>
            <person name="Pangilinan J."/>
            <person name="Andreopoulos W."/>
            <person name="Lipzen A."/>
            <person name="Yan J."/>
            <person name="Wang M."/>
            <person name="Ng V."/>
            <person name="Grigoriev I.V."/>
            <person name="Spatafora J.W."/>
            <person name="Magnuson J.K."/>
            <person name="Baker S.E."/>
            <person name="Pomraning K.R."/>
        </authorList>
    </citation>
    <scope>NUCLEOTIDE SEQUENCE [LARGE SCALE GENOMIC DNA]</scope>
    <source>
        <strain evidence="1 2">Phaff 52-87</strain>
    </source>
</reference>
<dbReference type="SUPFAM" id="SSF48452">
    <property type="entry name" value="TPR-like"/>
    <property type="match status" value="1"/>
</dbReference>
<keyword evidence="2" id="KW-1185">Reference proteome</keyword>
<dbReference type="InterPro" id="IPR011990">
    <property type="entry name" value="TPR-like_helical_dom_sf"/>
</dbReference>
<dbReference type="RefSeq" id="XP_064770440.1">
    <property type="nucleotide sequence ID" value="XM_064911442.1"/>
</dbReference>
<organism evidence="1 2">
    <name type="scientific">Myxozyma melibiosi</name>
    <dbReference type="NCBI Taxonomy" id="54550"/>
    <lineage>
        <taxon>Eukaryota</taxon>
        <taxon>Fungi</taxon>
        <taxon>Dikarya</taxon>
        <taxon>Ascomycota</taxon>
        <taxon>Saccharomycotina</taxon>
        <taxon>Lipomycetes</taxon>
        <taxon>Lipomycetales</taxon>
        <taxon>Lipomycetaceae</taxon>
        <taxon>Myxozyma</taxon>
    </lineage>
</organism>
<dbReference type="Gene3D" id="1.25.40.10">
    <property type="entry name" value="Tetratricopeptide repeat domain"/>
    <property type="match status" value="1"/>
</dbReference>
<accession>A0ABR1FCC2</accession>
<dbReference type="GeneID" id="90036954"/>
<protein>
    <recommendedName>
        <fullName evidence="3">Signal recognition particle subunit SRP72</fullName>
    </recommendedName>
</protein>
<evidence type="ECO:0000313" key="2">
    <source>
        <dbReference type="Proteomes" id="UP001498771"/>
    </source>
</evidence>
<dbReference type="InterPro" id="IPR031545">
    <property type="entry name" value="SRP72_TPR-like"/>
</dbReference>
<dbReference type="PANTHER" id="PTHR14094:SF9">
    <property type="entry name" value="SIGNAL RECOGNITION PARTICLE SUBUNIT SRP72"/>
    <property type="match status" value="1"/>
</dbReference>
<sequence length="445" mass="48871">MPPKKTNQKASLQDLLANLTVHVTNEEHDSVVAVADKVLAQNPSDSKARKAKIIALVKVDRYAEALAELEKSPEEKGLELEKAYSLYRLGKLEDANAAIDKAVAGEVGGAALRGLKHLKAQIAYRQDKFAEAKAIYDDLSSGPYMVGGEDHDVLVNSLAIQTQQRWWNEDVEPTPAMSASSHEHAYNLATLKISEQKYDEALKLLAQAKEMAQSVDGLSESELQDELYPILIQAAYVHILQGDSTAASEILSGLEITSATEPLVRDLVIQNSLALGTDATYNLSNPHVTLRQLDSVQQTAASKSAYIKFQRKLISQNRLSVEYLAGKESAVKRGIKRHLEEFPEDEGVRMLTFQPALLDPFATGGKYSSKNVLGRALKRFAKDKSNVALGIAIVQLLLEQKKIDHAAEILEQMQKSGVPRYPGLVAVEHEVFELQGRRAKSVVVV</sequence>
<dbReference type="Pfam" id="PF17004">
    <property type="entry name" value="SRP_TPR_like"/>
    <property type="match status" value="1"/>
</dbReference>
<evidence type="ECO:0008006" key="3">
    <source>
        <dbReference type="Google" id="ProtNLM"/>
    </source>
</evidence>
<evidence type="ECO:0000313" key="1">
    <source>
        <dbReference type="EMBL" id="KAK7207407.1"/>
    </source>
</evidence>